<organism evidence="1 2">
    <name type="scientific">Massilia cellulosiltytica</name>
    <dbReference type="NCBI Taxonomy" id="2683234"/>
    <lineage>
        <taxon>Bacteria</taxon>
        <taxon>Pseudomonadati</taxon>
        <taxon>Pseudomonadota</taxon>
        <taxon>Betaproteobacteria</taxon>
        <taxon>Burkholderiales</taxon>
        <taxon>Oxalobacteraceae</taxon>
        <taxon>Telluria group</taxon>
        <taxon>Massilia</taxon>
    </lineage>
</organism>
<dbReference type="PROSITE" id="PS51318">
    <property type="entry name" value="TAT"/>
    <property type="match status" value="1"/>
</dbReference>
<gene>
    <name evidence="1" type="ORF">GPY61_10455</name>
</gene>
<accession>A0A7X3FYM2</accession>
<dbReference type="InterPro" id="IPR019546">
    <property type="entry name" value="TAT_signal_bac_arc"/>
</dbReference>
<dbReference type="EMBL" id="WSES01000003">
    <property type="protein sequence ID" value="MVW60352.1"/>
    <property type="molecule type" value="Genomic_DNA"/>
</dbReference>
<evidence type="ECO:0000313" key="1">
    <source>
        <dbReference type="EMBL" id="MVW60352.1"/>
    </source>
</evidence>
<keyword evidence="2" id="KW-1185">Reference proteome</keyword>
<reference evidence="1 2" key="1">
    <citation type="submission" date="2019-12" db="EMBL/GenBank/DDBJ databases">
        <authorList>
            <person name="Li C."/>
            <person name="Zhao J."/>
        </authorList>
    </citation>
    <scope>NUCLEOTIDE SEQUENCE [LARGE SCALE GENOMIC DNA]</scope>
    <source>
        <strain evidence="1 2">NEAU-DD11</strain>
    </source>
</reference>
<protein>
    <submittedName>
        <fullName evidence="1">Twin-arginine translocation signal domain-containing protein</fullName>
    </submittedName>
</protein>
<name>A0A7X3FYM2_9BURK</name>
<evidence type="ECO:0000313" key="2">
    <source>
        <dbReference type="Proteomes" id="UP000443353"/>
    </source>
</evidence>
<proteinExistence type="predicted"/>
<dbReference type="Proteomes" id="UP000443353">
    <property type="component" value="Unassembled WGS sequence"/>
</dbReference>
<sequence length="173" mass="18392">METTRRTFLKAGLLSAAVLAAGGGWYRHTHPAPPRGFVLDGEARAALDAIVAAILSGALPDAPADRARAIAATTARVHQTILGLPLPAQQEVQDLFGLLALGPARRLLTGIPDGWAAAKEADVAAFLQDWRLHRLSLLRTAYAALHDLVLGAWYSEPAHWDAIGYPGPLKELA</sequence>
<dbReference type="InterPro" id="IPR006311">
    <property type="entry name" value="TAT_signal"/>
</dbReference>
<dbReference type="RefSeq" id="WP_056127537.1">
    <property type="nucleotide sequence ID" value="NZ_WSES01000003.1"/>
</dbReference>
<dbReference type="AlphaFoldDB" id="A0A7X3FYM2"/>
<dbReference type="NCBIfam" id="TIGR01409">
    <property type="entry name" value="TAT_signal_seq"/>
    <property type="match status" value="1"/>
</dbReference>
<comment type="caution">
    <text evidence="1">The sequence shown here is derived from an EMBL/GenBank/DDBJ whole genome shotgun (WGS) entry which is preliminary data.</text>
</comment>